<evidence type="ECO:0000313" key="3">
    <source>
        <dbReference type="Proteomes" id="UP000478052"/>
    </source>
</evidence>
<dbReference type="Proteomes" id="UP000478052">
    <property type="component" value="Unassembled WGS sequence"/>
</dbReference>
<evidence type="ECO:0000313" key="2">
    <source>
        <dbReference type="EMBL" id="KAF0715331.1"/>
    </source>
</evidence>
<dbReference type="OrthoDB" id="6600934at2759"/>
<gene>
    <name evidence="2" type="ORF">FWK35_00034309</name>
</gene>
<evidence type="ECO:0000259" key="1">
    <source>
        <dbReference type="SMART" id="SM00597"/>
    </source>
</evidence>
<dbReference type="AlphaFoldDB" id="A0A6G0VZB7"/>
<organism evidence="2 3">
    <name type="scientific">Aphis craccivora</name>
    <name type="common">Cowpea aphid</name>
    <dbReference type="NCBI Taxonomy" id="307492"/>
    <lineage>
        <taxon>Eukaryota</taxon>
        <taxon>Metazoa</taxon>
        <taxon>Ecdysozoa</taxon>
        <taxon>Arthropoda</taxon>
        <taxon>Hexapoda</taxon>
        <taxon>Insecta</taxon>
        <taxon>Pterygota</taxon>
        <taxon>Neoptera</taxon>
        <taxon>Paraneoptera</taxon>
        <taxon>Hemiptera</taxon>
        <taxon>Sternorrhyncha</taxon>
        <taxon>Aphidomorpha</taxon>
        <taxon>Aphidoidea</taxon>
        <taxon>Aphididae</taxon>
        <taxon>Aphidini</taxon>
        <taxon>Aphis</taxon>
        <taxon>Aphis</taxon>
    </lineage>
</organism>
<keyword evidence="3" id="KW-1185">Reference proteome</keyword>
<dbReference type="PANTHER" id="PTHR45749">
    <property type="match status" value="1"/>
</dbReference>
<dbReference type="PANTHER" id="PTHR45749:SF21">
    <property type="entry name" value="DUF4371 DOMAIN-CONTAINING PROTEIN"/>
    <property type="match status" value="1"/>
</dbReference>
<feature type="domain" description="TTF-type" evidence="1">
    <location>
        <begin position="155"/>
        <end position="242"/>
    </location>
</feature>
<proteinExistence type="predicted"/>
<sequence>VAATLTKIKKRAFETMETPAVAINQCIESMTIAGKGALTAIDSLKKLSEGSDVKTVHKCLLLLCPHRPEHSDPDDPSTLALVSTASAAIEEDSREVEFTEFQDTSSDQLGRQLGCHPNDPSLSLPKNRHELKARILQGPYQPTLSSYPKTKIGNQYRSFQVQYFQKYKWIEYSEKRDAAYCFPCRFFKSNNLNNGQLEQSFSIKGFKNWANATKLLNRHQLSNAHITSASSLSHYISGKSIDEVLDNAKKENLKQSEANRIQNRTYLVRIIDLTILLGKCGQPFRGHNEKEDSNNRGIFLELVSLLKKYDSVMSNHLEKGPKNASYTSNRTQNDIIQSIHNVMLRKISSMLKNKYVSIIADETSDCGHHEQMSLVVRFFDTSLNKPVEYFMGLQRLLKVDSQSIFKVLNNFVKSIGVSWENVISVCFDGAANMSGCHNGVQMKCKDKNENIFYVHCYAHCLNLVLVDSIGRKNAVLFDFFGTVQLIYSFLEGSCMRHAVLEKFATKINIKLCSLKFLSTTRWACRYEAVSAVKSNYSALILALEEIYKDTTVSEARAKARGILMQMKSFDFIFSLNMMHSILMIIVKVSSSLQSKSINLLTAVSLVTSLKANIQKFRIEDELFNNIYRDTVQLCSQNNIIIPEVRKRKISCFLDDNKTQTFHQTKEHEIKINCYYVALDDMINGLNTRFSQETLGIISAVGNTLRLIPTDNDIQLLQEKFKVNSDCLKTEIKLLKELPDTPEKTSSEFIENWIEWLLKLDRLNIFTYFYDILKIFLVIPVTSCSSERSFSKLSLVKSKLRNTMKQDRLDSLLLLFVEQDLLTQIDYNDVIEEFKILVPGERRLVL</sequence>
<dbReference type="SMART" id="SM00597">
    <property type="entry name" value="ZnF_TTF"/>
    <property type="match status" value="1"/>
</dbReference>
<accession>A0A6G0VZB7</accession>
<dbReference type="EMBL" id="VUJU01010204">
    <property type="protein sequence ID" value="KAF0715331.1"/>
    <property type="molecule type" value="Genomic_DNA"/>
</dbReference>
<dbReference type="InterPro" id="IPR012337">
    <property type="entry name" value="RNaseH-like_sf"/>
</dbReference>
<dbReference type="InterPro" id="IPR025398">
    <property type="entry name" value="DUF4371"/>
</dbReference>
<reference evidence="2 3" key="1">
    <citation type="submission" date="2019-08" db="EMBL/GenBank/DDBJ databases">
        <title>Whole genome of Aphis craccivora.</title>
        <authorList>
            <person name="Voronova N.V."/>
            <person name="Shulinski R.S."/>
            <person name="Bandarenka Y.V."/>
            <person name="Zhorov D.G."/>
            <person name="Warner D."/>
        </authorList>
    </citation>
    <scope>NUCLEOTIDE SEQUENCE [LARGE SCALE GENOMIC DNA]</scope>
    <source>
        <strain evidence="2">180601</strain>
        <tissue evidence="2">Whole Body</tissue>
    </source>
</reference>
<dbReference type="InterPro" id="IPR006580">
    <property type="entry name" value="Znf_TTF"/>
</dbReference>
<protein>
    <submittedName>
        <fullName evidence="2">Zinc finger MYM-type protein 1-like</fullName>
    </submittedName>
</protein>
<dbReference type="SUPFAM" id="SSF53098">
    <property type="entry name" value="Ribonuclease H-like"/>
    <property type="match status" value="1"/>
</dbReference>
<dbReference type="Pfam" id="PF05699">
    <property type="entry name" value="Dimer_Tnp_hAT"/>
    <property type="match status" value="1"/>
</dbReference>
<dbReference type="InterPro" id="IPR008906">
    <property type="entry name" value="HATC_C_dom"/>
</dbReference>
<dbReference type="GO" id="GO:0046983">
    <property type="term" value="F:protein dimerization activity"/>
    <property type="evidence" value="ECO:0007669"/>
    <property type="project" value="InterPro"/>
</dbReference>
<dbReference type="Pfam" id="PF14291">
    <property type="entry name" value="DUF4371"/>
    <property type="match status" value="1"/>
</dbReference>
<comment type="caution">
    <text evidence="2">The sequence shown here is derived from an EMBL/GenBank/DDBJ whole genome shotgun (WGS) entry which is preliminary data.</text>
</comment>
<name>A0A6G0VZB7_APHCR</name>
<feature type="non-terminal residue" evidence="2">
    <location>
        <position position="1"/>
    </location>
</feature>